<accession>A2SIU1</accession>
<dbReference type="STRING" id="420662.Mpe_A2525"/>
<keyword evidence="3 4" id="KW-0408">Iron</keyword>
<dbReference type="EMBL" id="CP000555">
    <property type="protein sequence ID" value="ABM95480.1"/>
    <property type="molecule type" value="Genomic_DNA"/>
</dbReference>
<dbReference type="PROSITE" id="PS51007">
    <property type="entry name" value="CYTC"/>
    <property type="match status" value="1"/>
</dbReference>
<organism evidence="7 8">
    <name type="scientific">Methylibium petroleiphilum (strain ATCC BAA-1232 / LMG 22953 / PM1)</name>
    <dbReference type="NCBI Taxonomy" id="420662"/>
    <lineage>
        <taxon>Bacteria</taxon>
        <taxon>Pseudomonadati</taxon>
        <taxon>Pseudomonadota</taxon>
        <taxon>Betaproteobacteria</taxon>
        <taxon>Burkholderiales</taxon>
        <taxon>Sphaerotilaceae</taxon>
        <taxon>Methylibium</taxon>
    </lineage>
</organism>
<reference evidence="7 8" key="1">
    <citation type="journal article" date="2007" name="J. Bacteriol.">
        <title>Whole-genome analysis of the methyl tert-butyl ether-degrading beta-proteobacterium Methylibium petroleiphilum PM1.</title>
        <authorList>
            <person name="Kane S.R."/>
            <person name="Chakicherla A.Y."/>
            <person name="Chain P.S.G."/>
            <person name="Schmidt R."/>
            <person name="Shin M.W."/>
            <person name="Legler T.C."/>
            <person name="Scow K.M."/>
            <person name="Larimer F.W."/>
            <person name="Lucas S.M."/>
            <person name="Richardson P.M."/>
            <person name="Hristova K.R."/>
        </authorList>
    </citation>
    <scope>NUCLEOTIDE SEQUENCE [LARGE SCALE GENOMIC DNA]</scope>
    <source>
        <strain evidence="8">ATCC BAA-1232 / LMG 22953 / PM1</strain>
    </source>
</reference>
<dbReference type="GO" id="GO:0009055">
    <property type="term" value="F:electron transfer activity"/>
    <property type="evidence" value="ECO:0007669"/>
    <property type="project" value="InterPro"/>
</dbReference>
<gene>
    <name evidence="7" type="ordered locus">Mpe_A2525</name>
</gene>
<keyword evidence="1 4" id="KW-0349">Heme</keyword>
<evidence type="ECO:0000259" key="6">
    <source>
        <dbReference type="PROSITE" id="PS51007"/>
    </source>
</evidence>
<sequence length="199" mass="20680">MRISGMKPSWKQCIAPHAALAMLLVTGTARADLEADRAYCESLQGGARIVCLRDLKATPTPAAKPPAATAETPAAAPAADAKPAAAAATPSGGAAPYKVVDGYKVDPETMKGFRTWRAAACDRCHGANQEGMVGPSLINSLKTLSKAEFVTTVTQGRLEKGMPSFGQAPNVVGNIDQLYAYLKGRSDGAITKAHVEAMP</sequence>
<dbReference type="GO" id="GO:0046872">
    <property type="term" value="F:metal ion binding"/>
    <property type="evidence" value="ECO:0007669"/>
    <property type="project" value="UniProtKB-KW"/>
</dbReference>
<evidence type="ECO:0000313" key="7">
    <source>
        <dbReference type="EMBL" id="ABM95480.1"/>
    </source>
</evidence>
<evidence type="ECO:0000256" key="1">
    <source>
        <dbReference type="ARBA" id="ARBA00022617"/>
    </source>
</evidence>
<dbReference type="GO" id="GO:0020037">
    <property type="term" value="F:heme binding"/>
    <property type="evidence" value="ECO:0007669"/>
    <property type="project" value="InterPro"/>
</dbReference>
<feature type="chain" id="PRO_5002645516" description="Cytochrome c domain-containing protein" evidence="5">
    <location>
        <begin position="32"/>
        <end position="199"/>
    </location>
</feature>
<keyword evidence="5" id="KW-0732">Signal</keyword>
<evidence type="ECO:0000256" key="5">
    <source>
        <dbReference type="SAM" id="SignalP"/>
    </source>
</evidence>
<dbReference type="Proteomes" id="UP000000366">
    <property type="component" value="Chromosome"/>
</dbReference>
<dbReference type="Gene3D" id="1.10.760.10">
    <property type="entry name" value="Cytochrome c-like domain"/>
    <property type="match status" value="1"/>
</dbReference>
<dbReference type="InterPro" id="IPR036909">
    <property type="entry name" value="Cyt_c-like_dom_sf"/>
</dbReference>
<dbReference type="SUPFAM" id="SSF46626">
    <property type="entry name" value="Cytochrome c"/>
    <property type="match status" value="1"/>
</dbReference>
<evidence type="ECO:0000256" key="3">
    <source>
        <dbReference type="ARBA" id="ARBA00023004"/>
    </source>
</evidence>
<proteinExistence type="predicted"/>
<feature type="signal peptide" evidence="5">
    <location>
        <begin position="1"/>
        <end position="31"/>
    </location>
</feature>
<feature type="domain" description="Cytochrome c" evidence="6">
    <location>
        <begin position="107"/>
        <end position="186"/>
    </location>
</feature>
<dbReference type="Pfam" id="PF13442">
    <property type="entry name" value="Cytochrome_CBB3"/>
    <property type="match status" value="1"/>
</dbReference>
<keyword evidence="8" id="KW-1185">Reference proteome</keyword>
<dbReference type="AlphaFoldDB" id="A2SIU1"/>
<dbReference type="KEGG" id="mpt:Mpe_A2525"/>
<name>A2SIU1_METPP</name>
<evidence type="ECO:0000313" key="8">
    <source>
        <dbReference type="Proteomes" id="UP000000366"/>
    </source>
</evidence>
<dbReference type="eggNOG" id="COG2010">
    <property type="taxonomic scope" value="Bacteria"/>
</dbReference>
<keyword evidence="2 4" id="KW-0479">Metal-binding</keyword>
<protein>
    <recommendedName>
        <fullName evidence="6">Cytochrome c domain-containing protein</fullName>
    </recommendedName>
</protein>
<evidence type="ECO:0000256" key="4">
    <source>
        <dbReference type="PROSITE-ProRule" id="PRU00433"/>
    </source>
</evidence>
<dbReference type="InterPro" id="IPR009056">
    <property type="entry name" value="Cyt_c-like_dom"/>
</dbReference>
<evidence type="ECO:0000256" key="2">
    <source>
        <dbReference type="ARBA" id="ARBA00022723"/>
    </source>
</evidence>
<dbReference type="HOGENOM" id="CLU_1370821_0_0_4"/>